<protein>
    <submittedName>
        <fullName evidence="4">Pleckstrin homology-like domain family B member 2</fullName>
    </submittedName>
</protein>
<dbReference type="SUPFAM" id="SSF103657">
    <property type="entry name" value="BAR/IMD domain-like"/>
    <property type="match status" value="1"/>
</dbReference>
<keyword evidence="5" id="KW-1185">Reference proteome</keyword>
<name>A0A671S2R3_9TELE</name>
<feature type="coiled-coil region" evidence="2">
    <location>
        <begin position="117"/>
        <end position="197"/>
    </location>
</feature>
<dbReference type="InterPro" id="IPR037810">
    <property type="entry name" value="PHLDB1/2/3_PH"/>
</dbReference>
<dbReference type="Gene3D" id="2.30.29.30">
    <property type="entry name" value="Pleckstrin-homology domain (PH domain)/Phosphotyrosine-binding domain (PTB)"/>
    <property type="match status" value="1"/>
</dbReference>
<reference evidence="4" key="2">
    <citation type="submission" date="2025-09" db="UniProtKB">
        <authorList>
            <consortium name="Ensembl"/>
        </authorList>
    </citation>
    <scope>IDENTIFICATION</scope>
</reference>
<sequence length="673" mass="78192">SELGRMETDSGVSAVSDLQKINRELEKLHVSDDESVFSDSAAVSLDSGFLGKGLTHHQSAELSPLTLSTPPQSSAKLLKLYVWSNKSLSHLPGLKPVVVISVSFSQVSEDMQLRQEVTRIEEERIQVLNNIEELEQKIRDLDTQMDESIREVCVERALLDGEQEAEVAQLQSDKEMLEQLNEKMANVAKNAQKNQTQDKALLEAERVKVERLAELISKQKTQLDICPEALKEQLQNQLSRDTEALDAETKRFEDLEFQQLEKESRQDEEKETQMQHLLREIAEYQRSVVTRKERLLTLKKQSTQITQQGQREKENLLKEKSNLIYMLRRERENLASLERKYSELTGGQAFPLNPMSMKEPHMRLSQSSSCGSVLPRTLSVTSRDLDTRRLLKGQLFSNDERHRMSEMSNRTVSETNVFLEPFHYMDNGHNFDTMSVDSTESLETSISACSPDNISSASTANMVKIEEMERLLREAQAEKNRLLEHREREMELRRQALEDERRRREELERRLQEETNRRQKLVEKESRLLTRYLPVRKDDFDLRGHIEAAGHHPETCFHLAITEKTCRGFLVKMGGKIKTWKKRWFVFDRNRRTLAYYADKHETKMKGVIYFQAIEEVYYDHLKNAHKSPNPSLTFSVKTHERVYYMVAPSPEAMRIWMDVIITGAEGYTHFLV</sequence>
<evidence type="ECO:0000259" key="3">
    <source>
        <dbReference type="PROSITE" id="PS50003"/>
    </source>
</evidence>
<dbReference type="Proteomes" id="UP000472260">
    <property type="component" value="Unassembled WGS sequence"/>
</dbReference>
<evidence type="ECO:0000256" key="1">
    <source>
        <dbReference type="ARBA" id="ARBA00023054"/>
    </source>
</evidence>
<feature type="coiled-coil region" evidence="2">
    <location>
        <begin position="320"/>
        <end position="347"/>
    </location>
</feature>
<dbReference type="InterPro" id="IPR011993">
    <property type="entry name" value="PH-like_dom_sf"/>
</dbReference>
<dbReference type="GO" id="GO:0045180">
    <property type="term" value="C:basal cortex"/>
    <property type="evidence" value="ECO:0007669"/>
    <property type="project" value="TreeGrafter"/>
</dbReference>
<dbReference type="AlphaFoldDB" id="A0A671S2R3"/>
<gene>
    <name evidence="4" type="primary">LOC107697426</name>
</gene>
<evidence type="ECO:0000313" key="4">
    <source>
        <dbReference type="Ensembl" id="ENSSANP00000090656.1"/>
    </source>
</evidence>
<dbReference type="PROSITE" id="PS50003">
    <property type="entry name" value="PH_DOMAIN"/>
    <property type="match status" value="1"/>
</dbReference>
<dbReference type="InterPro" id="IPR052212">
    <property type="entry name" value="PH-like_domain"/>
</dbReference>
<dbReference type="SUPFAM" id="SSF50729">
    <property type="entry name" value="PH domain-like"/>
    <property type="match status" value="1"/>
</dbReference>
<accession>A0A671S2R3</accession>
<feature type="coiled-coil region" evidence="2">
    <location>
        <begin position="461"/>
        <end position="524"/>
    </location>
</feature>
<proteinExistence type="predicted"/>
<dbReference type="PANTHER" id="PTHR12156">
    <property type="entry name" value="PLECKSTRIN HOMOLOGY-LIKE DOMAIN, FAMILY B, MEMBER 3"/>
    <property type="match status" value="1"/>
</dbReference>
<dbReference type="GO" id="GO:0070507">
    <property type="term" value="P:regulation of microtubule cytoskeleton organization"/>
    <property type="evidence" value="ECO:0007669"/>
    <property type="project" value="TreeGrafter"/>
</dbReference>
<dbReference type="InterPro" id="IPR001849">
    <property type="entry name" value="PH_domain"/>
</dbReference>
<dbReference type="PANTHER" id="PTHR12156:SF21">
    <property type="entry name" value="PLECKSTRIN HOMOLOGY-LIKE DOMAIN FAMILY B MEMBER 2"/>
    <property type="match status" value="1"/>
</dbReference>
<organism evidence="4 5">
    <name type="scientific">Sinocyclocheilus anshuiensis</name>
    <dbReference type="NCBI Taxonomy" id="1608454"/>
    <lineage>
        <taxon>Eukaryota</taxon>
        <taxon>Metazoa</taxon>
        <taxon>Chordata</taxon>
        <taxon>Craniata</taxon>
        <taxon>Vertebrata</taxon>
        <taxon>Euteleostomi</taxon>
        <taxon>Actinopterygii</taxon>
        <taxon>Neopterygii</taxon>
        <taxon>Teleostei</taxon>
        <taxon>Ostariophysi</taxon>
        <taxon>Cypriniformes</taxon>
        <taxon>Cyprinidae</taxon>
        <taxon>Cyprininae</taxon>
        <taxon>Sinocyclocheilus</taxon>
    </lineage>
</organism>
<feature type="domain" description="PH" evidence="3">
    <location>
        <begin position="563"/>
        <end position="666"/>
    </location>
</feature>
<evidence type="ECO:0000313" key="5">
    <source>
        <dbReference type="Proteomes" id="UP000472260"/>
    </source>
</evidence>
<keyword evidence="1 2" id="KW-0175">Coiled coil</keyword>
<evidence type="ECO:0000256" key="2">
    <source>
        <dbReference type="SAM" id="Coils"/>
    </source>
</evidence>
<dbReference type="Pfam" id="PF00169">
    <property type="entry name" value="PH"/>
    <property type="match status" value="1"/>
</dbReference>
<reference evidence="4" key="1">
    <citation type="submission" date="2025-08" db="UniProtKB">
        <authorList>
            <consortium name="Ensembl"/>
        </authorList>
    </citation>
    <scope>IDENTIFICATION</scope>
</reference>
<feature type="coiled-coil region" evidence="2">
    <location>
        <begin position="231"/>
        <end position="287"/>
    </location>
</feature>
<dbReference type="InterPro" id="IPR027267">
    <property type="entry name" value="AH/BAR_dom_sf"/>
</dbReference>
<dbReference type="Ensembl" id="ENSSANT00000096288.1">
    <property type="protein sequence ID" value="ENSSANP00000090656.1"/>
    <property type="gene ID" value="ENSSANG00000044786.1"/>
</dbReference>
<dbReference type="CDD" id="cd14673">
    <property type="entry name" value="PH_PHLDB1_2"/>
    <property type="match status" value="1"/>
</dbReference>
<dbReference type="SMART" id="SM00233">
    <property type="entry name" value="PH"/>
    <property type="match status" value="1"/>
</dbReference>
<dbReference type="FunFam" id="2.30.29.30:FF:000006">
    <property type="entry name" value="Pleckstrin homology like domain family B member 1"/>
    <property type="match status" value="1"/>
</dbReference>